<dbReference type="AlphaFoldDB" id="A0A1J0EKP1"/>
<dbReference type="EMBL" id="CP017886">
    <property type="protein sequence ID" value="APC16614.1"/>
    <property type="molecule type" value="Genomic_DNA"/>
</dbReference>
<dbReference type="InterPro" id="IPR002921">
    <property type="entry name" value="Fungal_lipase-type"/>
</dbReference>
<dbReference type="InterPro" id="IPR029058">
    <property type="entry name" value="AB_hydrolase_fold"/>
</dbReference>
<dbReference type="SUPFAM" id="SSF53474">
    <property type="entry name" value="alpha/beta-Hydrolases"/>
    <property type="match status" value="1"/>
</dbReference>
<name>A0A1J0EKP1_9PSED</name>
<dbReference type="PANTHER" id="PTHR45856:SF24">
    <property type="entry name" value="FUNGAL LIPASE-LIKE DOMAIN-CONTAINING PROTEIN"/>
    <property type="match status" value="1"/>
</dbReference>
<dbReference type="CDD" id="cd00519">
    <property type="entry name" value="Lipase_3"/>
    <property type="match status" value="1"/>
</dbReference>
<evidence type="ECO:0000313" key="2">
    <source>
        <dbReference type="EMBL" id="APC16614.1"/>
    </source>
</evidence>
<dbReference type="Gene3D" id="3.40.50.1820">
    <property type="entry name" value="alpha/beta hydrolase"/>
    <property type="match status" value="1"/>
</dbReference>
<feature type="domain" description="Fungal lipase-type" evidence="1">
    <location>
        <begin position="338"/>
        <end position="463"/>
    </location>
</feature>
<reference evidence="3" key="1">
    <citation type="submission" date="2016-10" db="EMBL/GenBank/DDBJ databases">
        <title>Pseudomonas frederiksbergensis ERGS4:02 complete genome.</title>
        <authorList>
            <person name="Kumar R."/>
            <person name="Acharya V."/>
            <person name="Singh D."/>
        </authorList>
    </citation>
    <scope>NUCLEOTIDE SEQUENCE [LARGE SCALE GENOMIC DNA]</scope>
    <source>
        <strain evidence="3">ERGS4:02</strain>
    </source>
</reference>
<gene>
    <name evidence="2" type="ORF">BLL42_13075</name>
</gene>
<organism evidence="2 3">
    <name type="scientific">Pseudomonas frederiksbergensis</name>
    <dbReference type="NCBI Taxonomy" id="104087"/>
    <lineage>
        <taxon>Bacteria</taxon>
        <taxon>Pseudomonadati</taxon>
        <taxon>Pseudomonadota</taxon>
        <taxon>Gammaproteobacteria</taxon>
        <taxon>Pseudomonadales</taxon>
        <taxon>Pseudomonadaceae</taxon>
        <taxon>Pseudomonas</taxon>
    </lineage>
</organism>
<protein>
    <submittedName>
        <fullName evidence="2">Lipase</fullName>
    </submittedName>
</protein>
<sequence>MTLLDEELSSPLSSRVLACPVQGKWTSFQLVDEFGSGEPYVGLAYEVTDSEGQKYTGRLDAAGNGKVNNHFAGPIALTLAQDYQGHEKAYSFLQTRPHYPLKITELQVRAEQTRYLNNNATRTKDNPAQACADEYYQVEVRHLVEHAAHLPPEVYRHYPHSSGPAKIMGKHGQLGVALMPQKHTVLEVRPLRALRPMLSTGSEFCALNLYQLALMATLSYCPFGQQPEDQPVKTKTVSFPLQPSVGNWFGDALAKFDELWKVDSTQTKAYYPLYEDVPYSKRLEIVPFDPTLYPVNDPKLREDQEHPAKIHFLDDRKLGVEATDTQAFITHNDELILISVRGTYELVADGLRDADAFQVPFEEGEGQVHRGFYEAAQKAAAFAVSYLDRFYAGQKLLICGHSLGGAVALLLSEMLRRRPEGYDIQLYTYGAPRAGDANFAKGAAPLVHYRMVNHNDPVPSVPGTWMNTKAKVFGSGLALTFVNVPLGLSVFVAGITNWTGEPYEHHGTLRHFMPVEFGRKAQSSILWEPGCDTITQHAACSVALQQKNGLPDRPGLLTQVFSAGNHLMAGGYIPACWATLRRWQEAQESRRSLVTEREFEWIESALIGITQQLRDKCRDLLARPDAYVRAHEQAIGAINREVDKVHTTRTRLATLRYMSVSQKDVYGQLSEQPERLADNLPRWQAHPQNQVVEQLAMAPSSGSDSTQTASIYGHTIGAPHTLDIDSII</sequence>
<dbReference type="Proteomes" id="UP000182567">
    <property type="component" value="Chromosome"/>
</dbReference>
<accession>A0A1J0EKP1</accession>
<dbReference type="RefSeq" id="WP_071552521.1">
    <property type="nucleotide sequence ID" value="NZ_CP017886.1"/>
</dbReference>
<dbReference type="GO" id="GO:0006629">
    <property type="term" value="P:lipid metabolic process"/>
    <property type="evidence" value="ECO:0007669"/>
    <property type="project" value="InterPro"/>
</dbReference>
<dbReference type="Pfam" id="PF01764">
    <property type="entry name" value="Lipase_3"/>
    <property type="match status" value="1"/>
</dbReference>
<dbReference type="PANTHER" id="PTHR45856">
    <property type="entry name" value="ALPHA/BETA-HYDROLASES SUPERFAMILY PROTEIN"/>
    <property type="match status" value="1"/>
</dbReference>
<dbReference type="InterPro" id="IPR051218">
    <property type="entry name" value="Sec_MonoDiacylglyc_Lipase"/>
</dbReference>
<dbReference type="OrthoDB" id="5562330at2"/>
<evidence type="ECO:0000313" key="3">
    <source>
        <dbReference type="Proteomes" id="UP000182567"/>
    </source>
</evidence>
<evidence type="ECO:0000259" key="1">
    <source>
        <dbReference type="Pfam" id="PF01764"/>
    </source>
</evidence>
<proteinExistence type="predicted"/>
<dbReference type="GeneID" id="46909183"/>